<dbReference type="AlphaFoldDB" id="A0A5K7X5N6"/>
<keyword evidence="3" id="KW-1185">Reference proteome</keyword>
<evidence type="ECO:0000313" key="2">
    <source>
        <dbReference type="EMBL" id="BBO32044.1"/>
    </source>
</evidence>
<evidence type="ECO:0000313" key="3">
    <source>
        <dbReference type="Proteomes" id="UP000326837"/>
    </source>
</evidence>
<organism evidence="2 3">
    <name type="scientific">Lacipirellula parvula</name>
    <dbReference type="NCBI Taxonomy" id="2650471"/>
    <lineage>
        <taxon>Bacteria</taxon>
        <taxon>Pseudomonadati</taxon>
        <taxon>Planctomycetota</taxon>
        <taxon>Planctomycetia</taxon>
        <taxon>Pirellulales</taxon>
        <taxon>Lacipirellulaceae</taxon>
        <taxon>Lacipirellula</taxon>
    </lineage>
</organism>
<dbReference type="EMBL" id="AP021861">
    <property type="protein sequence ID" value="BBO32044.1"/>
    <property type="molecule type" value="Genomic_DNA"/>
</dbReference>
<dbReference type="KEGG" id="lpav:PLANPX_1656"/>
<dbReference type="Proteomes" id="UP000326837">
    <property type="component" value="Chromosome"/>
</dbReference>
<proteinExistence type="predicted"/>
<accession>A0A5K7X5N6</accession>
<evidence type="ECO:0000256" key="1">
    <source>
        <dbReference type="SAM" id="MobiDB-lite"/>
    </source>
</evidence>
<name>A0A5K7X5N6_9BACT</name>
<sequence length="43" mass="4918">MGFEPDKQHAKRRTPVEPESNQSRRCCEGELAPCNLTTKRSQT</sequence>
<feature type="region of interest" description="Disordered" evidence="1">
    <location>
        <begin position="1"/>
        <end position="24"/>
    </location>
</feature>
<reference evidence="3" key="1">
    <citation type="submission" date="2019-10" db="EMBL/GenBank/DDBJ databases">
        <title>Lacipirellula parvula gen. nov., sp. nov., representing a lineage of planctomycetes widespread in freshwater anoxic habitats, and description of the family Lacipirellulaceae.</title>
        <authorList>
            <person name="Dedysh S.N."/>
            <person name="Kulichevskaya I.S."/>
            <person name="Beletsky A.V."/>
            <person name="Rakitin A.L."/>
            <person name="Mardanov A.V."/>
            <person name="Ivanova A.A."/>
            <person name="Saltykova V.X."/>
            <person name="Rijpstra W.I.C."/>
            <person name="Sinninghe Damste J.S."/>
            <person name="Ravin N.V."/>
        </authorList>
    </citation>
    <scope>NUCLEOTIDE SEQUENCE [LARGE SCALE GENOMIC DNA]</scope>
    <source>
        <strain evidence="3">PX69</strain>
    </source>
</reference>
<protein>
    <submittedName>
        <fullName evidence="2">Uncharacterized protein</fullName>
    </submittedName>
</protein>
<gene>
    <name evidence="2" type="ORF">PLANPX_1656</name>
</gene>